<keyword evidence="12" id="KW-1185">Reference proteome</keyword>
<comment type="subcellular location">
    <subcellularLocation>
        <location evidence="10">Cell membrane</location>
        <topology evidence="10">Multi-pass membrane protein</topology>
    </subcellularLocation>
    <subcellularLocation>
        <location evidence="10">Bacterial flagellum basal body</location>
    </subcellularLocation>
</comment>
<dbReference type="Proteomes" id="UP000077654">
    <property type="component" value="Chromosome"/>
</dbReference>
<dbReference type="OrthoDB" id="9797790at2"/>
<dbReference type="EMBL" id="CP011299">
    <property type="protein sequence ID" value="ANF16894.1"/>
    <property type="molecule type" value="Genomic_DNA"/>
</dbReference>
<feature type="transmembrane region" description="Helical" evidence="10">
    <location>
        <begin position="211"/>
        <end position="236"/>
    </location>
</feature>
<dbReference type="InterPro" id="IPR002010">
    <property type="entry name" value="T3SS_IM_R"/>
</dbReference>
<dbReference type="STRING" id="118110.XW81_00395"/>
<proteinExistence type="inferred from homology"/>
<accession>A0A172WD56</accession>
<dbReference type="AlphaFoldDB" id="A0A172WD56"/>
<feature type="transmembrane region" description="Helical" evidence="10">
    <location>
        <begin position="128"/>
        <end position="151"/>
    </location>
</feature>
<dbReference type="GO" id="GO:0009425">
    <property type="term" value="C:bacterial-type flagellum basal body"/>
    <property type="evidence" value="ECO:0007669"/>
    <property type="project" value="UniProtKB-SubCell"/>
</dbReference>
<evidence type="ECO:0000256" key="4">
    <source>
        <dbReference type="ARBA" id="ARBA00022475"/>
    </source>
</evidence>
<evidence type="ECO:0000256" key="2">
    <source>
        <dbReference type="ARBA" id="ARBA00009772"/>
    </source>
</evidence>
<keyword evidence="7 10" id="KW-0472">Membrane</keyword>
<evidence type="ECO:0000256" key="6">
    <source>
        <dbReference type="ARBA" id="ARBA00022989"/>
    </source>
</evidence>
<dbReference type="PANTHER" id="PTHR30065">
    <property type="entry name" value="FLAGELLAR BIOSYNTHETIC PROTEIN FLIR"/>
    <property type="match status" value="1"/>
</dbReference>
<dbReference type="InterPro" id="IPR006303">
    <property type="entry name" value="FliR"/>
</dbReference>
<dbReference type="Pfam" id="PF01311">
    <property type="entry name" value="Bac_export_1"/>
    <property type="match status" value="1"/>
</dbReference>
<feature type="transmembrane region" description="Helical" evidence="10">
    <location>
        <begin position="45"/>
        <end position="65"/>
    </location>
</feature>
<evidence type="ECO:0000313" key="11">
    <source>
        <dbReference type="EMBL" id="ANF16894.1"/>
    </source>
</evidence>
<keyword evidence="8 10" id="KW-0975">Bacterial flagellum</keyword>
<gene>
    <name evidence="11" type="ORF">XW81_00395</name>
</gene>
<evidence type="ECO:0000256" key="7">
    <source>
        <dbReference type="ARBA" id="ARBA00023136"/>
    </source>
</evidence>
<evidence type="ECO:0000256" key="8">
    <source>
        <dbReference type="ARBA" id="ARBA00023143"/>
    </source>
</evidence>
<feature type="transmembrane region" description="Helical" evidence="10">
    <location>
        <begin position="12"/>
        <end position="33"/>
    </location>
</feature>
<organism evidence="11 12">
    <name type="scientific">Buchnera aphidicola subsp. Schlechtendalia chinensis</name>
    <dbReference type="NCBI Taxonomy" id="118110"/>
    <lineage>
        <taxon>Bacteria</taxon>
        <taxon>Pseudomonadati</taxon>
        <taxon>Pseudomonadota</taxon>
        <taxon>Gammaproteobacteria</taxon>
        <taxon>Enterobacterales</taxon>
        <taxon>Erwiniaceae</taxon>
        <taxon>Buchnera</taxon>
    </lineage>
</organism>
<evidence type="ECO:0000256" key="10">
    <source>
        <dbReference type="RuleBase" id="RU362071"/>
    </source>
</evidence>
<keyword evidence="5 10" id="KW-0812">Transmembrane</keyword>
<dbReference type="GO" id="GO:0044780">
    <property type="term" value="P:bacterial-type flagellum assembly"/>
    <property type="evidence" value="ECO:0007669"/>
    <property type="project" value="UniProtKB-UniRule"/>
</dbReference>
<dbReference type="PRINTS" id="PR00953">
    <property type="entry name" value="TYPE3IMRPROT"/>
</dbReference>
<dbReference type="PATRIC" id="fig|118110.3.peg.72"/>
<evidence type="ECO:0000256" key="1">
    <source>
        <dbReference type="ARBA" id="ARBA00002578"/>
    </source>
</evidence>
<comment type="function">
    <text evidence="1 10">Role in flagellar biosynthesis.</text>
</comment>
<dbReference type="GO" id="GO:0006605">
    <property type="term" value="P:protein targeting"/>
    <property type="evidence" value="ECO:0007669"/>
    <property type="project" value="UniProtKB-UniRule"/>
</dbReference>
<sequence length="257" mass="29714">MITFNINDLISFFYNFFYISIRILSFSLSAPLLGDKSIPKKMKVFVSFIMSWFFMLILPVVNIDLFSTDGFLILVEQVLIGTLLGFSMQLVFSAIKIASEVISFQMGLSFSSFLDWNTRSNTPILSRFFYTFLILLFLESNGHIWMISALIDTFHKIPIRKFELNLNMFLKIVIYSKFIFIDSFIIMLPIMIVQLILNISMGILNRISSQISIFSVGFTVTLIVGMYTLFLFVPIVPKIYNNIFDRLTFLLSFLLIS</sequence>
<reference evidence="11 12" key="1">
    <citation type="submission" date="2015-04" db="EMBL/GenBank/DDBJ databases">
        <title>Buchnera aphidicola assembly.</title>
        <authorList>
            <person name="Zhang Y."/>
        </authorList>
    </citation>
    <scope>NUCLEOTIDE SEQUENCE [LARGE SCALE GENOMIC DNA]</scope>
    <source>
        <strain evidence="11 12">SC</strain>
    </source>
</reference>
<dbReference type="NCBIfam" id="TIGR01400">
    <property type="entry name" value="fliR"/>
    <property type="match status" value="1"/>
</dbReference>
<protein>
    <recommendedName>
        <fullName evidence="3 9">Flagellar biosynthetic protein FliR</fullName>
    </recommendedName>
</protein>
<dbReference type="PANTHER" id="PTHR30065:SF8">
    <property type="entry name" value="FLAGELLAR BIOSYNTHETIC PROTEIN FLIR"/>
    <property type="match status" value="1"/>
</dbReference>
<dbReference type="GO" id="GO:0005886">
    <property type="term" value="C:plasma membrane"/>
    <property type="evidence" value="ECO:0007669"/>
    <property type="project" value="UniProtKB-SubCell"/>
</dbReference>
<feature type="transmembrane region" description="Helical" evidence="10">
    <location>
        <begin position="172"/>
        <end position="199"/>
    </location>
</feature>
<feature type="transmembrane region" description="Helical" evidence="10">
    <location>
        <begin position="71"/>
        <end position="92"/>
    </location>
</feature>
<evidence type="ECO:0000313" key="12">
    <source>
        <dbReference type="Proteomes" id="UP000077654"/>
    </source>
</evidence>
<evidence type="ECO:0000256" key="9">
    <source>
        <dbReference type="NCBIfam" id="TIGR01400"/>
    </source>
</evidence>
<keyword evidence="6 10" id="KW-1133">Transmembrane helix</keyword>
<keyword evidence="4 10" id="KW-1003">Cell membrane</keyword>
<name>A0A172WD56_BUCSC</name>
<evidence type="ECO:0000256" key="5">
    <source>
        <dbReference type="ARBA" id="ARBA00022692"/>
    </source>
</evidence>
<dbReference type="RefSeq" id="WP_075473854.1">
    <property type="nucleotide sequence ID" value="NZ_CP011299.1"/>
</dbReference>
<evidence type="ECO:0000256" key="3">
    <source>
        <dbReference type="ARBA" id="ARBA00021717"/>
    </source>
</evidence>
<comment type="similarity">
    <text evidence="2 10">Belongs to the FliR/MopE/SpaR family.</text>
</comment>